<reference evidence="1 2" key="1">
    <citation type="submission" date="2017-09" db="EMBL/GenBank/DDBJ databases">
        <title>Depth-based differentiation of microbial function through sediment-hosted aquifers and enrichment of novel symbionts in the deep terrestrial subsurface.</title>
        <authorList>
            <person name="Probst A.J."/>
            <person name="Ladd B."/>
            <person name="Jarett J.K."/>
            <person name="Geller-Mcgrath D.E."/>
            <person name="Sieber C.M."/>
            <person name="Emerson J.B."/>
            <person name="Anantharaman K."/>
            <person name="Thomas B.C."/>
            <person name="Malmstrom R."/>
            <person name="Stieglmeier M."/>
            <person name="Klingl A."/>
            <person name="Woyke T."/>
            <person name="Ryan C.M."/>
            <person name="Banfield J.F."/>
        </authorList>
    </citation>
    <scope>NUCLEOTIDE SEQUENCE [LARGE SCALE GENOMIC DNA]</scope>
    <source>
        <strain evidence="1">CG23_combo_of_CG06-09_8_20_14_all_34_8</strain>
    </source>
</reference>
<dbReference type="Pfam" id="PF13671">
    <property type="entry name" value="AAA_33"/>
    <property type="match status" value="1"/>
</dbReference>
<dbReference type="Proteomes" id="UP000229459">
    <property type="component" value="Unassembled WGS sequence"/>
</dbReference>
<dbReference type="AlphaFoldDB" id="A0A2H0B8C9"/>
<evidence type="ECO:0008006" key="3">
    <source>
        <dbReference type="Google" id="ProtNLM"/>
    </source>
</evidence>
<evidence type="ECO:0000313" key="1">
    <source>
        <dbReference type="EMBL" id="PIP53310.1"/>
    </source>
</evidence>
<name>A0A2H0B8C9_9BACT</name>
<dbReference type="SUPFAM" id="SSF52540">
    <property type="entry name" value="P-loop containing nucleoside triphosphate hydrolases"/>
    <property type="match status" value="1"/>
</dbReference>
<evidence type="ECO:0000313" key="2">
    <source>
        <dbReference type="Proteomes" id="UP000229459"/>
    </source>
</evidence>
<dbReference type="EMBL" id="PCSR01000036">
    <property type="protein sequence ID" value="PIP53310.1"/>
    <property type="molecule type" value="Genomic_DNA"/>
</dbReference>
<gene>
    <name evidence="1" type="ORF">COX08_01705</name>
</gene>
<dbReference type="Gene3D" id="3.40.50.300">
    <property type="entry name" value="P-loop containing nucleotide triphosphate hydrolases"/>
    <property type="match status" value="1"/>
</dbReference>
<organism evidence="1 2">
    <name type="scientific">Candidatus Beckwithbacteria bacterium CG23_combo_of_CG06-09_8_20_14_all_34_8</name>
    <dbReference type="NCBI Taxonomy" id="1974497"/>
    <lineage>
        <taxon>Bacteria</taxon>
        <taxon>Candidatus Beckwithiibacteriota</taxon>
    </lineage>
</organism>
<proteinExistence type="predicted"/>
<sequence>MTNVATDVDLYCLKSGKDVIIDDGFWFRKQRDEIRKRLNKLGVKVIFYYIKCPFEIARNRVVSRNKSFTPDAFNIDNQMFDSYIEYFNEMGDDENYVLINND</sequence>
<accession>A0A2H0B8C9</accession>
<protein>
    <recommendedName>
        <fullName evidence="3">ATP-binding protein</fullName>
    </recommendedName>
</protein>
<dbReference type="InterPro" id="IPR027417">
    <property type="entry name" value="P-loop_NTPase"/>
</dbReference>
<comment type="caution">
    <text evidence="1">The sequence shown here is derived from an EMBL/GenBank/DDBJ whole genome shotgun (WGS) entry which is preliminary data.</text>
</comment>